<dbReference type="AlphaFoldDB" id="A0A2A9EDE7"/>
<dbReference type="InterPro" id="IPR043129">
    <property type="entry name" value="ATPase_NBD"/>
</dbReference>
<dbReference type="RefSeq" id="WP_098457971.1">
    <property type="nucleotide sequence ID" value="NZ_PDJH01000001.1"/>
</dbReference>
<organism evidence="2 3">
    <name type="scientific">Flavimobilis soli</name>
    <dbReference type="NCBI Taxonomy" id="442709"/>
    <lineage>
        <taxon>Bacteria</taxon>
        <taxon>Bacillati</taxon>
        <taxon>Actinomycetota</taxon>
        <taxon>Actinomycetes</taxon>
        <taxon>Micrococcales</taxon>
        <taxon>Jonesiaceae</taxon>
        <taxon>Flavimobilis</taxon>
    </lineage>
</organism>
<evidence type="ECO:0000256" key="1">
    <source>
        <dbReference type="ARBA" id="ARBA00006479"/>
    </source>
</evidence>
<dbReference type="EMBL" id="PDJH01000001">
    <property type="protein sequence ID" value="PFG36833.1"/>
    <property type="molecule type" value="Genomic_DNA"/>
</dbReference>
<reference evidence="2 3" key="1">
    <citation type="submission" date="2017-10" db="EMBL/GenBank/DDBJ databases">
        <title>Sequencing the genomes of 1000 actinobacteria strains.</title>
        <authorList>
            <person name="Klenk H.-P."/>
        </authorList>
    </citation>
    <scope>NUCLEOTIDE SEQUENCE [LARGE SCALE GENOMIC DNA]</scope>
    <source>
        <strain evidence="2 3">DSM 21574</strain>
    </source>
</reference>
<dbReference type="Gene3D" id="3.30.420.40">
    <property type="match status" value="2"/>
</dbReference>
<accession>A0A2A9EDE7</accession>
<evidence type="ECO:0000313" key="2">
    <source>
        <dbReference type="EMBL" id="PFG36833.1"/>
    </source>
</evidence>
<keyword evidence="3" id="KW-1185">Reference proteome</keyword>
<dbReference type="Proteomes" id="UP000221394">
    <property type="component" value="Unassembled WGS sequence"/>
</dbReference>
<dbReference type="GO" id="GO:0016301">
    <property type="term" value="F:kinase activity"/>
    <property type="evidence" value="ECO:0007669"/>
    <property type="project" value="UniProtKB-KW"/>
</dbReference>
<dbReference type="InterPro" id="IPR000600">
    <property type="entry name" value="ROK"/>
</dbReference>
<keyword evidence="2" id="KW-0808">Transferase</keyword>
<dbReference type="PANTHER" id="PTHR18964">
    <property type="entry name" value="ROK (REPRESSOR, ORF, KINASE) FAMILY"/>
    <property type="match status" value="1"/>
</dbReference>
<gene>
    <name evidence="2" type="ORF">ATL41_1572</name>
</gene>
<dbReference type="OrthoDB" id="9815677at2"/>
<evidence type="ECO:0000313" key="3">
    <source>
        <dbReference type="Proteomes" id="UP000221394"/>
    </source>
</evidence>
<name>A0A2A9EDE7_9MICO</name>
<sequence length="311" mass="31076">MSTDALVALDVGGTSIRGELLRPARDAGEVVDLEVLERVLADTPRGGAEPDGDAILDEIERVCKALLDSATSHRVSVGAVGVAVPGVVDTAAGAVHLAGNLGWRDVPVAAELSARLGVPVRVHHDVACAGLAERTLGAGRGVRDLLAVFIGTGIAATLTVAGMPVTGGHHAGELGHVPVREPGLPCPCGQTGCLEVYASARAIGRAYAAATGRDDVTSRDVVAALGTDPAADAVWDDALDALAHALLGAITLLGTERIVLGGGLSLAGDALVAPLRERLLARARVAVVPDIVTAGLGPRAGVVGAALATLG</sequence>
<keyword evidence="2" id="KW-0418">Kinase</keyword>
<comment type="caution">
    <text evidence="2">The sequence shown here is derived from an EMBL/GenBank/DDBJ whole genome shotgun (WGS) entry which is preliminary data.</text>
</comment>
<comment type="similarity">
    <text evidence="1">Belongs to the ROK (NagC/XylR) family.</text>
</comment>
<dbReference type="SUPFAM" id="SSF53067">
    <property type="entry name" value="Actin-like ATPase domain"/>
    <property type="match status" value="1"/>
</dbReference>
<proteinExistence type="inferred from homology"/>
<protein>
    <submittedName>
        <fullName evidence="2">Glucokinase</fullName>
    </submittedName>
</protein>
<dbReference type="PANTHER" id="PTHR18964:SF149">
    <property type="entry name" value="BIFUNCTIONAL UDP-N-ACETYLGLUCOSAMINE 2-EPIMERASE_N-ACETYLMANNOSAMINE KINASE"/>
    <property type="match status" value="1"/>
</dbReference>
<dbReference type="Pfam" id="PF00480">
    <property type="entry name" value="ROK"/>
    <property type="match status" value="1"/>
</dbReference>